<dbReference type="SUPFAM" id="SSF52218">
    <property type="entry name" value="Flavoproteins"/>
    <property type="match status" value="1"/>
</dbReference>
<feature type="binding site" evidence="6">
    <location>
        <begin position="16"/>
        <end position="18"/>
    </location>
    <ligand>
        <name>FMN</name>
        <dbReference type="ChEBI" id="CHEBI:58210"/>
    </ligand>
</feature>
<dbReference type="Gene3D" id="3.40.50.360">
    <property type="match status" value="1"/>
</dbReference>
<organism evidence="8 9">
    <name type="scientific">Chelatococcus reniformis</name>
    <dbReference type="NCBI Taxonomy" id="1494448"/>
    <lineage>
        <taxon>Bacteria</taxon>
        <taxon>Pseudomonadati</taxon>
        <taxon>Pseudomonadota</taxon>
        <taxon>Alphaproteobacteria</taxon>
        <taxon>Hyphomicrobiales</taxon>
        <taxon>Chelatococcaceae</taxon>
        <taxon>Chelatococcus</taxon>
    </lineage>
</organism>
<dbReference type="InterPro" id="IPR050104">
    <property type="entry name" value="FMN-dep_NADH:Q_OxRdtase_AzoR1"/>
</dbReference>
<comment type="function">
    <text evidence="6">Also exhibits azoreductase activity. Catalyzes the reductive cleavage of the azo bond in aromatic azo compounds to the corresponding amines.</text>
</comment>
<evidence type="ECO:0000256" key="1">
    <source>
        <dbReference type="ARBA" id="ARBA00022630"/>
    </source>
</evidence>
<dbReference type="EC" id="1.7.1.17" evidence="6"/>
<dbReference type="GO" id="GO:0016652">
    <property type="term" value="F:oxidoreductase activity, acting on NAD(P)H as acceptor"/>
    <property type="evidence" value="ECO:0007669"/>
    <property type="project" value="UniProtKB-UniRule"/>
</dbReference>
<dbReference type="Pfam" id="PF02525">
    <property type="entry name" value="Flavodoxin_2"/>
    <property type="match status" value="1"/>
</dbReference>
<evidence type="ECO:0000256" key="2">
    <source>
        <dbReference type="ARBA" id="ARBA00022643"/>
    </source>
</evidence>
<keyword evidence="9" id="KW-1185">Reference proteome</keyword>
<dbReference type="InterPro" id="IPR023048">
    <property type="entry name" value="NADH:quinone_OxRdtase_FMN_depd"/>
</dbReference>
<dbReference type="EC" id="1.6.5.-" evidence="6"/>
<dbReference type="EMBL" id="BMGG01000001">
    <property type="protein sequence ID" value="GGC45716.1"/>
    <property type="molecule type" value="Genomic_DNA"/>
</dbReference>
<reference evidence="8" key="2">
    <citation type="submission" date="2020-09" db="EMBL/GenBank/DDBJ databases">
        <authorList>
            <person name="Sun Q."/>
            <person name="Zhou Y."/>
        </authorList>
    </citation>
    <scope>NUCLEOTIDE SEQUENCE</scope>
    <source>
        <strain evidence="8">CGMCC 1.12919</strain>
    </source>
</reference>
<feature type="binding site" evidence="6">
    <location>
        <position position="10"/>
    </location>
    <ligand>
        <name>FMN</name>
        <dbReference type="ChEBI" id="CHEBI:58210"/>
    </ligand>
</feature>
<comment type="similarity">
    <text evidence="6">Belongs to the azoreductase type 1 family.</text>
</comment>
<dbReference type="AlphaFoldDB" id="A0A916TW75"/>
<evidence type="ECO:0000256" key="3">
    <source>
        <dbReference type="ARBA" id="ARBA00023002"/>
    </source>
</evidence>
<sequence length="222" mass="23528">MSTVLHLDASARLTRSVSRALSERFVGAWRAARPGDAIVRRDLAVDPPPHVSEAWIAAAFSPPGARSAEMQAALAWSDAAIDELVAADVVVIGTPMYNYGMPSALKAWIDQVIRVGRTFSFDLARGDHPIRPILKGKRLVVLSARGEFGFAPGGARAALNHLDPHMAVCAPYLGAAADAVSTVTVEYQEFGDARHARSQADAEAQVMALVEAMATGAETRAA</sequence>
<evidence type="ECO:0000259" key="7">
    <source>
        <dbReference type="Pfam" id="PF02525"/>
    </source>
</evidence>
<dbReference type="HAMAP" id="MF_01216">
    <property type="entry name" value="Azoreductase_type1"/>
    <property type="match status" value="1"/>
</dbReference>
<comment type="caution">
    <text evidence="6">Lacks conserved residue(s) required for the propagation of feature annotation.</text>
</comment>
<gene>
    <name evidence="6 8" type="primary">azoR</name>
    <name evidence="8" type="ORF">GCM10010994_01090</name>
</gene>
<keyword evidence="1 6" id="KW-0285">Flavoprotein</keyword>
<feature type="domain" description="Flavodoxin-like fold" evidence="7">
    <location>
        <begin position="3"/>
        <end position="204"/>
    </location>
</feature>
<dbReference type="RefSeq" id="WP_188607186.1">
    <property type="nucleotide sequence ID" value="NZ_BMGG01000001.1"/>
</dbReference>
<comment type="function">
    <text evidence="6">Quinone reductase that provides resistance to thiol-specific stress caused by electrophilic quinones.</text>
</comment>
<comment type="subunit">
    <text evidence="6">Homodimer.</text>
</comment>
<comment type="caution">
    <text evidence="8">The sequence shown here is derived from an EMBL/GenBank/DDBJ whole genome shotgun (WGS) entry which is preliminary data.</text>
</comment>
<name>A0A916TW75_9HYPH</name>
<evidence type="ECO:0000313" key="9">
    <source>
        <dbReference type="Proteomes" id="UP000637002"/>
    </source>
</evidence>
<comment type="cofactor">
    <cofactor evidence="6">
        <name>FMN</name>
        <dbReference type="ChEBI" id="CHEBI:58210"/>
    </cofactor>
    <text evidence="6">Binds 1 FMN per subunit.</text>
</comment>
<evidence type="ECO:0000313" key="8">
    <source>
        <dbReference type="EMBL" id="GGC45716.1"/>
    </source>
</evidence>
<evidence type="ECO:0000256" key="4">
    <source>
        <dbReference type="ARBA" id="ARBA00023027"/>
    </source>
</evidence>
<reference evidence="8" key="1">
    <citation type="journal article" date="2014" name="Int. J. Syst. Evol. Microbiol.">
        <title>Complete genome sequence of Corynebacterium casei LMG S-19264T (=DSM 44701T), isolated from a smear-ripened cheese.</title>
        <authorList>
            <consortium name="US DOE Joint Genome Institute (JGI-PGF)"/>
            <person name="Walter F."/>
            <person name="Albersmeier A."/>
            <person name="Kalinowski J."/>
            <person name="Ruckert C."/>
        </authorList>
    </citation>
    <scope>NUCLEOTIDE SEQUENCE</scope>
    <source>
        <strain evidence="8">CGMCC 1.12919</strain>
    </source>
</reference>
<proteinExistence type="inferred from homology"/>
<dbReference type="GO" id="GO:0016655">
    <property type="term" value="F:oxidoreductase activity, acting on NAD(P)H, quinone or similar compound as acceptor"/>
    <property type="evidence" value="ECO:0007669"/>
    <property type="project" value="InterPro"/>
</dbReference>
<evidence type="ECO:0000256" key="6">
    <source>
        <dbReference type="HAMAP-Rule" id="MF_01216"/>
    </source>
</evidence>
<dbReference type="InterPro" id="IPR029039">
    <property type="entry name" value="Flavoprotein-like_sf"/>
</dbReference>
<accession>A0A916TW75</accession>
<dbReference type="InterPro" id="IPR003680">
    <property type="entry name" value="Flavodoxin_fold"/>
</dbReference>
<dbReference type="PANTHER" id="PTHR43741:SF2">
    <property type="entry name" value="FMN-DEPENDENT NADH:QUINONE OXIDOREDUCTASE"/>
    <property type="match status" value="1"/>
</dbReference>
<keyword evidence="4 6" id="KW-0520">NAD</keyword>
<keyword evidence="3 6" id="KW-0560">Oxidoreductase</keyword>
<evidence type="ECO:0000256" key="5">
    <source>
        <dbReference type="ARBA" id="ARBA00048542"/>
    </source>
</evidence>
<keyword evidence="2 6" id="KW-0288">FMN</keyword>
<dbReference type="GO" id="GO:0009055">
    <property type="term" value="F:electron transfer activity"/>
    <property type="evidence" value="ECO:0007669"/>
    <property type="project" value="UniProtKB-UniRule"/>
</dbReference>
<dbReference type="PANTHER" id="PTHR43741">
    <property type="entry name" value="FMN-DEPENDENT NADH-AZOREDUCTASE 1"/>
    <property type="match status" value="1"/>
</dbReference>
<comment type="catalytic activity">
    <reaction evidence="5">
        <text>N,N-dimethyl-1,4-phenylenediamine + anthranilate + 2 NAD(+) = 2-(4-dimethylaminophenyl)diazenylbenzoate + 2 NADH + 2 H(+)</text>
        <dbReference type="Rhea" id="RHEA:55872"/>
        <dbReference type="ChEBI" id="CHEBI:15378"/>
        <dbReference type="ChEBI" id="CHEBI:15783"/>
        <dbReference type="ChEBI" id="CHEBI:16567"/>
        <dbReference type="ChEBI" id="CHEBI:57540"/>
        <dbReference type="ChEBI" id="CHEBI:57945"/>
        <dbReference type="ChEBI" id="CHEBI:71579"/>
        <dbReference type="EC" id="1.7.1.17"/>
    </reaction>
    <physiologicalReaction direction="right-to-left" evidence="5">
        <dbReference type="Rhea" id="RHEA:55874"/>
    </physiologicalReaction>
</comment>
<comment type="catalytic activity">
    <reaction evidence="6">
        <text>2 a quinone + NADH + H(+) = 2 a 1,4-benzosemiquinone + NAD(+)</text>
        <dbReference type="Rhea" id="RHEA:65952"/>
        <dbReference type="ChEBI" id="CHEBI:15378"/>
        <dbReference type="ChEBI" id="CHEBI:57540"/>
        <dbReference type="ChEBI" id="CHEBI:57945"/>
        <dbReference type="ChEBI" id="CHEBI:132124"/>
        <dbReference type="ChEBI" id="CHEBI:134225"/>
    </reaction>
</comment>
<protein>
    <recommendedName>
        <fullName evidence="6">FMN dependent NADH:quinone oxidoreductase</fullName>
        <ecNumber evidence="6">1.6.5.-</ecNumber>
    </recommendedName>
    <alternativeName>
        <fullName evidence="6">Azo-dye reductase</fullName>
    </alternativeName>
    <alternativeName>
        <fullName evidence="6">FMN-dependent NADH-azo compound oxidoreductase</fullName>
    </alternativeName>
    <alternativeName>
        <fullName evidence="6">FMN-dependent NADH-azoreductase</fullName>
        <ecNumber evidence="6">1.7.1.17</ecNumber>
    </alternativeName>
</protein>
<dbReference type="Proteomes" id="UP000637002">
    <property type="component" value="Unassembled WGS sequence"/>
</dbReference>
<dbReference type="GO" id="GO:0010181">
    <property type="term" value="F:FMN binding"/>
    <property type="evidence" value="ECO:0007669"/>
    <property type="project" value="UniProtKB-UniRule"/>
</dbReference>